<name>A0A4Y7KBT1_PAPSO</name>
<dbReference type="Proteomes" id="UP000316621">
    <property type="component" value="Chromosome 7"/>
</dbReference>
<proteinExistence type="predicted"/>
<organism evidence="1 2">
    <name type="scientific">Papaver somniferum</name>
    <name type="common">Opium poppy</name>
    <dbReference type="NCBI Taxonomy" id="3469"/>
    <lineage>
        <taxon>Eukaryota</taxon>
        <taxon>Viridiplantae</taxon>
        <taxon>Streptophyta</taxon>
        <taxon>Embryophyta</taxon>
        <taxon>Tracheophyta</taxon>
        <taxon>Spermatophyta</taxon>
        <taxon>Magnoliopsida</taxon>
        <taxon>Ranunculales</taxon>
        <taxon>Papaveraceae</taxon>
        <taxon>Papaveroideae</taxon>
        <taxon>Papaver</taxon>
    </lineage>
</organism>
<protein>
    <submittedName>
        <fullName evidence="1">Uncharacterized protein</fullName>
    </submittedName>
</protein>
<reference evidence="1 2" key="1">
    <citation type="journal article" date="2018" name="Science">
        <title>The opium poppy genome and morphinan production.</title>
        <authorList>
            <person name="Guo L."/>
            <person name="Winzer T."/>
            <person name="Yang X."/>
            <person name="Li Y."/>
            <person name="Ning Z."/>
            <person name="He Z."/>
            <person name="Teodor R."/>
            <person name="Lu Y."/>
            <person name="Bowser T.A."/>
            <person name="Graham I.A."/>
            <person name="Ye K."/>
        </authorList>
    </citation>
    <scope>NUCLEOTIDE SEQUENCE [LARGE SCALE GENOMIC DNA]</scope>
    <source>
        <strain evidence="2">cv. HN1</strain>
        <tissue evidence="1">Leaves</tissue>
    </source>
</reference>
<dbReference type="Gramene" id="RZC69802">
    <property type="protein sequence ID" value="RZC69802"/>
    <property type="gene ID" value="C5167_032930"/>
</dbReference>
<sequence>MNKVFSKPGSICLHVDGNGHYILNSAPKDAVVVGTGGSFLGPLFIWRLWPVQKDASSGLSQWVEMSLLVEIGCKCWREETLAWLYEMDVGDENGAMIRKILINKEGNSACGRVHREEDEDRVGSINGNGNHTRRNFGYARGLQAEVIFIQLCFSALRERETCQELVINIVSNWQYIGVLAKVT</sequence>
<evidence type="ECO:0000313" key="2">
    <source>
        <dbReference type="Proteomes" id="UP000316621"/>
    </source>
</evidence>
<dbReference type="EMBL" id="CM010721">
    <property type="protein sequence ID" value="RZC69802.1"/>
    <property type="molecule type" value="Genomic_DNA"/>
</dbReference>
<dbReference type="AlphaFoldDB" id="A0A4Y7KBT1"/>
<accession>A0A4Y7KBT1</accession>
<gene>
    <name evidence="1" type="ORF">C5167_032930</name>
</gene>
<keyword evidence="2" id="KW-1185">Reference proteome</keyword>
<evidence type="ECO:0000313" key="1">
    <source>
        <dbReference type="EMBL" id="RZC69802.1"/>
    </source>
</evidence>